<dbReference type="EMBL" id="BOMB01000010">
    <property type="protein sequence ID" value="GID11069.1"/>
    <property type="molecule type" value="Genomic_DNA"/>
</dbReference>
<feature type="region of interest" description="Disordered" evidence="1">
    <location>
        <begin position="1"/>
        <end position="76"/>
    </location>
</feature>
<proteinExistence type="predicted"/>
<reference evidence="2" key="1">
    <citation type="submission" date="2021-01" db="EMBL/GenBank/DDBJ databases">
        <title>Whole genome shotgun sequence of Actinocatenispora rupis NBRC 107355.</title>
        <authorList>
            <person name="Komaki H."/>
            <person name="Tamura T."/>
        </authorList>
    </citation>
    <scope>NUCLEOTIDE SEQUENCE</scope>
    <source>
        <strain evidence="2">NBRC 107355</strain>
    </source>
</reference>
<gene>
    <name evidence="2" type="ORF">Aru02nite_19580</name>
</gene>
<comment type="caution">
    <text evidence="2">The sequence shown here is derived from an EMBL/GenBank/DDBJ whole genome shotgun (WGS) entry which is preliminary data.</text>
</comment>
<protein>
    <submittedName>
        <fullName evidence="2">Uncharacterized protein</fullName>
    </submittedName>
</protein>
<dbReference type="AlphaFoldDB" id="A0A8J3ND27"/>
<evidence type="ECO:0000256" key="1">
    <source>
        <dbReference type="SAM" id="MobiDB-lite"/>
    </source>
</evidence>
<dbReference type="Proteomes" id="UP000612808">
    <property type="component" value="Unassembled WGS sequence"/>
</dbReference>
<organism evidence="2 3">
    <name type="scientific">Actinocatenispora rupis</name>
    <dbReference type="NCBI Taxonomy" id="519421"/>
    <lineage>
        <taxon>Bacteria</taxon>
        <taxon>Bacillati</taxon>
        <taxon>Actinomycetota</taxon>
        <taxon>Actinomycetes</taxon>
        <taxon>Micromonosporales</taxon>
        <taxon>Micromonosporaceae</taxon>
        <taxon>Actinocatenispora</taxon>
    </lineage>
</organism>
<sequence length="76" mass="8186">MTTWPDQTTPNRPIPANRVPPHTSAPAPIHGHGDSTGPLTQRTAAANPARRVGRNERRGPLKVPESTVPPRVENKA</sequence>
<feature type="compositionally biased region" description="Polar residues" evidence="1">
    <location>
        <begin position="1"/>
        <end position="11"/>
    </location>
</feature>
<name>A0A8J3ND27_9ACTN</name>
<accession>A0A8J3ND27</accession>
<keyword evidence="3" id="KW-1185">Reference proteome</keyword>
<evidence type="ECO:0000313" key="3">
    <source>
        <dbReference type="Proteomes" id="UP000612808"/>
    </source>
</evidence>
<evidence type="ECO:0000313" key="2">
    <source>
        <dbReference type="EMBL" id="GID11069.1"/>
    </source>
</evidence>